<sequence length="36" mass="3945">MDDDKQKCCQHVEEDSNQPPCGAQLLSGDFVLLSHG</sequence>
<keyword evidence="2" id="KW-1185">Reference proteome</keyword>
<name>A0A392UI46_9FABA</name>
<protein>
    <submittedName>
        <fullName evidence="1">Uncharacterized protein</fullName>
    </submittedName>
</protein>
<dbReference type="Proteomes" id="UP000265520">
    <property type="component" value="Unassembled WGS sequence"/>
</dbReference>
<proteinExistence type="predicted"/>
<accession>A0A392UI46</accession>
<organism evidence="1 2">
    <name type="scientific">Trifolium medium</name>
    <dbReference type="NCBI Taxonomy" id="97028"/>
    <lineage>
        <taxon>Eukaryota</taxon>
        <taxon>Viridiplantae</taxon>
        <taxon>Streptophyta</taxon>
        <taxon>Embryophyta</taxon>
        <taxon>Tracheophyta</taxon>
        <taxon>Spermatophyta</taxon>
        <taxon>Magnoliopsida</taxon>
        <taxon>eudicotyledons</taxon>
        <taxon>Gunneridae</taxon>
        <taxon>Pentapetalae</taxon>
        <taxon>rosids</taxon>
        <taxon>fabids</taxon>
        <taxon>Fabales</taxon>
        <taxon>Fabaceae</taxon>
        <taxon>Papilionoideae</taxon>
        <taxon>50 kb inversion clade</taxon>
        <taxon>NPAAA clade</taxon>
        <taxon>Hologalegina</taxon>
        <taxon>IRL clade</taxon>
        <taxon>Trifolieae</taxon>
        <taxon>Trifolium</taxon>
    </lineage>
</organism>
<evidence type="ECO:0000313" key="2">
    <source>
        <dbReference type="Proteomes" id="UP000265520"/>
    </source>
</evidence>
<feature type="non-terminal residue" evidence="1">
    <location>
        <position position="36"/>
    </location>
</feature>
<dbReference type="AlphaFoldDB" id="A0A392UI46"/>
<reference evidence="1 2" key="1">
    <citation type="journal article" date="2018" name="Front. Plant Sci.">
        <title>Red Clover (Trifolium pratense) and Zigzag Clover (T. medium) - A Picture of Genomic Similarities and Differences.</title>
        <authorList>
            <person name="Dluhosova J."/>
            <person name="Istvanek J."/>
            <person name="Nedelnik J."/>
            <person name="Repkova J."/>
        </authorList>
    </citation>
    <scope>NUCLEOTIDE SEQUENCE [LARGE SCALE GENOMIC DNA]</scope>
    <source>
        <strain evidence="2">cv. 10/8</strain>
        <tissue evidence="1">Leaf</tissue>
    </source>
</reference>
<comment type="caution">
    <text evidence="1">The sequence shown here is derived from an EMBL/GenBank/DDBJ whole genome shotgun (WGS) entry which is preliminary data.</text>
</comment>
<evidence type="ECO:0000313" key="1">
    <source>
        <dbReference type="EMBL" id="MCI73142.1"/>
    </source>
</evidence>
<dbReference type="EMBL" id="LXQA010832087">
    <property type="protein sequence ID" value="MCI73142.1"/>
    <property type="molecule type" value="Genomic_DNA"/>
</dbReference>